<keyword evidence="5" id="KW-1185">Reference proteome</keyword>
<feature type="compositionally biased region" description="Basic residues" evidence="2">
    <location>
        <begin position="13"/>
        <end position="22"/>
    </location>
</feature>
<evidence type="ECO:0000256" key="2">
    <source>
        <dbReference type="SAM" id="MobiDB-lite"/>
    </source>
</evidence>
<dbReference type="Pfam" id="PF07985">
    <property type="entry name" value="SRR1"/>
    <property type="match status" value="1"/>
</dbReference>
<evidence type="ECO:0000256" key="1">
    <source>
        <dbReference type="ARBA" id="ARBA00009856"/>
    </source>
</evidence>
<evidence type="ECO:0000313" key="5">
    <source>
        <dbReference type="Proteomes" id="UP000398389"/>
    </source>
</evidence>
<dbReference type="InterPro" id="IPR040044">
    <property type="entry name" value="SRR1L"/>
</dbReference>
<dbReference type="GeneID" id="43581796"/>
<evidence type="ECO:0000313" key="4">
    <source>
        <dbReference type="EMBL" id="VVT51083.1"/>
    </source>
</evidence>
<dbReference type="PANTHER" id="PTHR28626">
    <property type="entry name" value="SRR1-LIKE PROTEIN"/>
    <property type="match status" value="1"/>
</dbReference>
<comment type="similarity">
    <text evidence="1">Belongs to the SRR1 family.</text>
</comment>
<dbReference type="InterPro" id="IPR012942">
    <property type="entry name" value="SRR1-like"/>
</dbReference>
<dbReference type="OrthoDB" id="551431at2759"/>
<name>A0A5E8BQU0_9ASCO</name>
<reference evidence="4 5" key="1">
    <citation type="submission" date="2019-09" db="EMBL/GenBank/DDBJ databases">
        <authorList>
            <person name="Brejova B."/>
        </authorList>
    </citation>
    <scope>NUCLEOTIDE SEQUENCE [LARGE SCALE GENOMIC DNA]</scope>
</reference>
<dbReference type="RefSeq" id="XP_031853587.1">
    <property type="nucleotide sequence ID" value="XM_031997696.1"/>
</dbReference>
<gene>
    <name evidence="4" type="ORF">SAPINGB_P002978</name>
</gene>
<protein>
    <recommendedName>
        <fullName evidence="3">SRR1-like domain-containing protein</fullName>
    </recommendedName>
</protein>
<dbReference type="Proteomes" id="UP000398389">
    <property type="component" value="Unassembled WGS sequence"/>
</dbReference>
<dbReference type="EMBL" id="CABVLU010000002">
    <property type="protein sequence ID" value="VVT51083.1"/>
    <property type="molecule type" value="Genomic_DNA"/>
</dbReference>
<dbReference type="GO" id="GO:0005634">
    <property type="term" value="C:nucleus"/>
    <property type="evidence" value="ECO:0007669"/>
    <property type="project" value="TreeGrafter"/>
</dbReference>
<feature type="domain" description="SRR1-like" evidence="3">
    <location>
        <begin position="129"/>
        <end position="312"/>
    </location>
</feature>
<feature type="region of interest" description="Disordered" evidence="2">
    <location>
        <begin position="1"/>
        <end position="26"/>
    </location>
</feature>
<dbReference type="GO" id="GO:0005737">
    <property type="term" value="C:cytoplasm"/>
    <property type="evidence" value="ECO:0007669"/>
    <property type="project" value="TreeGrafter"/>
</dbReference>
<proteinExistence type="inferred from homology"/>
<dbReference type="AlphaFoldDB" id="A0A5E8BQU0"/>
<feature type="compositionally biased region" description="Basic and acidic residues" evidence="2">
    <location>
        <begin position="78"/>
        <end position="128"/>
    </location>
</feature>
<evidence type="ECO:0000259" key="3">
    <source>
        <dbReference type="Pfam" id="PF07985"/>
    </source>
</evidence>
<feature type="region of interest" description="Disordered" evidence="2">
    <location>
        <begin position="73"/>
        <end position="135"/>
    </location>
</feature>
<organism evidence="4 5">
    <name type="scientific">Magnusiomyces paraingens</name>
    <dbReference type="NCBI Taxonomy" id="2606893"/>
    <lineage>
        <taxon>Eukaryota</taxon>
        <taxon>Fungi</taxon>
        <taxon>Dikarya</taxon>
        <taxon>Ascomycota</taxon>
        <taxon>Saccharomycotina</taxon>
        <taxon>Dipodascomycetes</taxon>
        <taxon>Dipodascales</taxon>
        <taxon>Dipodascaceae</taxon>
        <taxon>Magnusiomyces</taxon>
    </lineage>
</organism>
<sequence>MSDANDGFTPVVSKRKARRSKYVVREKTVEDHLQDLQEKADAFKGSVVYSTIIAHLDALIPENKQDLKEDITEGTQDDFPKEKKSDKEGQEEVNTEETKKDTKDDPKDDLDKKSDKDSNKESKEDLKEISQQTTQSQTPISIVRCLALGSPTDSHNAMYQLALLGLLLNHLGLPSSSVSCWDPVFTPADLKLFDRLGYTVSQTDPEEPQIAKPNTSATLYYVIHSPPLLTEKVLARANESSLRTVVIGNNLTTYTNHHSDAELSEKYPVLFKAIEDVDGNEESKYWEFRVIPDKLSKNEAWMTAVNDLAVYWEK</sequence>
<accession>A0A5E8BQU0</accession>
<dbReference type="PANTHER" id="PTHR28626:SF3">
    <property type="entry name" value="SRR1-LIKE PROTEIN"/>
    <property type="match status" value="1"/>
</dbReference>